<evidence type="ECO:0000313" key="2">
    <source>
        <dbReference type="EMBL" id="GAA4138939.1"/>
    </source>
</evidence>
<dbReference type="PANTHER" id="PTHR46825">
    <property type="entry name" value="D-ALANYL-D-ALANINE-CARBOXYPEPTIDASE/ENDOPEPTIDASE AMPH"/>
    <property type="match status" value="1"/>
</dbReference>
<reference evidence="3" key="1">
    <citation type="journal article" date="2019" name="Int. J. Syst. Evol. Microbiol.">
        <title>The Global Catalogue of Microorganisms (GCM) 10K type strain sequencing project: providing services to taxonomists for standard genome sequencing and annotation.</title>
        <authorList>
            <consortium name="The Broad Institute Genomics Platform"/>
            <consortium name="The Broad Institute Genome Sequencing Center for Infectious Disease"/>
            <person name="Wu L."/>
            <person name="Ma J."/>
        </authorList>
    </citation>
    <scope>NUCLEOTIDE SEQUENCE [LARGE SCALE GENOMIC DNA]</scope>
    <source>
        <strain evidence="3">JCM 16704</strain>
    </source>
</reference>
<dbReference type="Proteomes" id="UP001500101">
    <property type="component" value="Unassembled WGS sequence"/>
</dbReference>
<accession>A0ABP7YNR4</accession>
<dbReference type="InterPro" id="IPR001466">
    <property type="entry name" value="Beta-lactam-related"/>
</dbReference>
<dbReference type="Gene3D" id="3.40.710.10">
    <property type="entry name" value="DD-peptidase/beta-lactamase superfamily"/>
    <property type="match status" value="1"/>
</dbReference>
<dbReference type="Pfam" id="PF00144">
    <property type="entry name" value="Beta-lactamase"/>
    <property type="match status" value="1"/>
</dbReference>
<evidence type="ECO:0000259" key="1">
    <source>
        <dbReference type="Pfam" id="PF00144"/>
    </source>
</evidence>
<dbReference type="InterPro" id="IPR012338">
    <property type="entry name" value="Beta-lactam/transpept-like"/>
</dbReference>
<dbReference type="SUPFAM" id="SSF56601">
    <property type="entry name" value="beta-lactamase/transpeptidase-like"/>
    <property type="match status" value="1"/>
</dbReference>
<feature type="domain" description="Beta-lactamase-related" evidence="1">
    <location>
        <begin position="32"/>
        <end position="359"/>
    </location>
</feature>
<dbReference type="InterPro" id="IPR050491">
    <property type="entry name" value="AmpC-like"/>
</dbReference>
<dbReference type="EMBL" id="BAAAZI010000006">
    <property type="protein sequence ID" value="GAA4138939.1"/>
    <property type="molecule type" value="Genomic_DNA"/>
</dbReference>
<evidence type="ECO:0000313" key="3">
    <source>
        <dbReference type="Proteomes" id="UP001500101"/>
    </source>
</evidence>
<gene>
    <name evidence="2" type="ORF">GCM10022216_16510</name>
</gene>
<dbReference type="RefSeq" id="WP_344674173.1">
    <property type="nucleotide sequence ID" value="NZ_BAAAZI010000006.1"/>
</dbReference>
<comment type="caution">
    <text evidence="2">The sequence shown here is derived from an EMBL/GenBank/DDBJ whole genome shotgun (WGS) entry which is preliminary data.</text>
</comment>
<dbReference type="PANTHER" id="PTHR46825:SF9">
    <property type="entry name" value="BETA-LACTAMASE-RELATED DOMAIN-CONTAINING PROTEIN"/>
    <property type="match status" value="1"/>
</dbReference>
<organism evidence="2 3">
    <name type="scientific">Sphingobacterium kyonggiense</name>
    <dbReference type="NCBI Taxonomy" id="714075"/>
    <lineage>
        <taxon>Bacteria</taxon>
        <taxon>Pseudomonadati</taxon>
        <taxon>Bacteroidota</taxon>
        <taxon>Sphingobacteriia</taxon>
        <taxon>Sphingobacteriales</taxon>
        <taxon>Sphingobacteriaceae</taxon>
        <taxon>Sphingobacterium</taxon>
    </lineage>
</organism>
<keyword evidence="3" id="KW-1185">Reference proteome</keyword>
<name>A0ABP7YNR4_9SPHI</name>
<proteinExistence type="predicted"/>
<sequence>MKYRIQYLKPFYLLLLSLFSIQLGVAQKRVFEQELKALAEKHEAVGLTVLVVKNGKPIYEKAIGYKDLESKTPLSTKDLFRIASISKSFSATAIMQLVEQGKINLDDDFSDLIGFKVRNPKFPDTKITLEMVLSHRSSINDSNGYFSLDVLDPSKNEKWEKSYNNYEPGKGYAYCNLNFNMVGAVLERLTNVRFDSYINQQILNPLKLDAGYCIDSLDNRRFVKLYELENGSFKEQPSAYNPRSEEIKNYVMGESTPIFSPTGGMKISTKDLARYMMMHMNYGRLGKVKILEEASARRMQKGLTEKEKYGLALLENTNLIAGEHMVGHTGSAYGLYSNMFFEPEKKFGFIVITNGCRPTYVADGDTLNFSKEVINLLYRNFIKK</sequence>
<protein>
    <recommendedName>
        <fullName evidence="1">Beta-lactamase-related domain-containing protein</fullName>
    </recommendedName>
</protein>